<name>A0A0G0Q665_9BACT</name>
<dbReference type="Proteomes" id="UP000034137">
    <property type="component" value="Unassembled WGS sequence"/>
</dbReference>
<dbReference type="AlphaFoldDB" id="A0A0G0Q665"/>
<dbReference type="InterPro" id="IPR006121">
    <property type="entry name" value="HMA_dom"/>
</dbReference>
<dbReference type="EMBL" id="LBXO01000021">
    <property type="protein sequence ID" value="KKR32841.1"/>
    <property type="molecule type" value="Genomic_DNA"/>
</dbReference>
<dbReference type="InterPro" id="IPR036163">
    <property type="entry name" value="HMA_dom_sf"/>
</dbReference>
<gene>
    <name evidence="2" type="ORF">UT64_C0021G0012</name>
</gene>
<dbReference type="Gene3D" id="3.30.70.100">
    <property type="match status" value="1"/>
</dbReference>
<protein>
    <submittedName>
        <fullName evidence="2">Heavy metal transport/detoxification protein</fullName>
    </submittedName>
</protein>
<evidence type="ECO:0000259" key="1">
    <source>
        <dbReference type="PROSITE" id="PS50846"/>
    </source>
</evidence>
<dbReference type="Pfam" id="PF00403">
    <property type="entry name" value="HMA"/>
    <property type="match status" value="1"/>
</dbReference>
<dbReference type="GO" id="GO:0046872">
    <property type="term" value="F:metal ion binding"/>
    <property type="evidence" value="ECO:0007669"/>
    <property type="project" value="InterPro"/>
</dbReference>
<accession>A0A0G0Q665</accession>
<dbReference type="CDD" id="cd00371">
    <property type="entry name" value="HMA"/>
    <property type="match status" value="1"/>
</dbReference>
<sequence length="68" mass="7618">MNKINFKLQGLHCEACVKMATLKFKKIDGVKEVKIDLTSGDAEINTETPIEIEKFKLALTDTDYTING</sequence>
<dbReference type="SUPFAM" id="SSF55008">
    <property type="entry name" value="HMA, heavy metal-associated domain"/>
    <property type="match status" value="1"/>
</dbReference>
<organism evidence="2 3">
    <name type="scientific">Candidatus Falkowbacteria bacterium GW2011_GWF2_39_8</name>
    <dbReference type="NCBI Taxonomy" id="1618642"/>
    <lineage>
        <taxon>Bacteria</taxon>
        <taxon>Candidatus Falkowiibacteriota</taxon>
    </lineage>
</organism>
<evidence type="ECO:0000313" key="3">
    <source>
        <dbReference type="Proteomes" id="UP000034137"/>
    </source>
</evidence>
<evidence type="ECO:0000313" key="2">
    <source>
        <dbReference type="EMBL" id="KKR32841.1"/>
    </source>
</evidence>
<reference evidence="2 3" key="1">
    <citation type="journal article" date="2015" name="Nature">
        <title>rRNA introns, odd ribosomes, and small enigmatic genomes across a large radiation of phyla.</title>
        <authorList>
            <person name="Brown C.T."/>
            <person name="Hug L.A."/>
            <person name="Thomas B.C."/>
            <person name="Sharon I."/>
            <person name="Castelle C.J."/>
            <person name="Singh A."/>
            <person name="Wilkins M.J."/>
            <person name="Williams K.H."/>
            <person name="Banfield J.F."/>
        </authorList>
    </citation>
    <scope>NUCLEOTIDE SEQUENCE [LARGE SCALE GENOMIC DNA]</scope>
</reference>
<comment type="caution">
    <text evidence="2">The sequence shown here is derived from an EMBL/GenBank/DDBJ whole genome shotgun (WGS) entry which is preliminary data.</text>
</comment>
<dbReference type="PROSITE" id="PS50846">
    <property type="entry name" value="HMA_2"/>
    <property type="match status" value="1"/>
</dbReference>
<feature type="domain" description="HMA" evidence="1">
    <location>
        <begin position="2"/>
        <end position="67"/>
    </location>
</feature>
<proteinExistence type="predicted"/>